<evidence type="ECO:0000256" key="2">
    <source>
        <dbReference type="SAM" id="MobiDB-lite"/>
    </source>
</evidence>
<feature type="compositionally biased region" description="Acidic residues" evidence="2">
    <location>
        <begin position="414"/>
        <end position="430"/>
    </location>
</feature>
<name>A0AAN7I150_9FUNG</name>
<evidence type="ECO:0000313" key="4">
    <source>
        <dbReference type="Proteomes" id="UP001304243"/>
    </source>
</evidence>
<feature type="compositionally biased region" description="Basic and acidic residues" evidence="2">
    <location>
        <begin position="397"/>
        <end position="413"/>
    </location>
</feature>
<dbReference type="SUPFAM" id="SSF53098">
    <property type="entry name" value="Ribonuclease H-like"/>
    <property type="match status" value="1"/>
</dbReference>
<dbReference type="InterPro" id="IPR036397">
    <property type="entry name" value="RNaseH_sf"/>
</dbReference>
<evidence type="ECO:0000313" key="3">
    <source>
        <dbReference type="EMBL" id="KAK4515947.1"/>
    </source>
</evidence>
<dbReference type="InterPro" id="IPR012337">
    <property type="entry name" value="RNaseH-like_sf"/>
</dbReference>
<dbReference type="GO" id="GO:0003723">
    <property type="term" value="F:RNA binding"/>
    <property type="evidence" value="ECO:0007669"/>
    <property type="project" value="TreeGrafter"/>
</dbReference>
<organism evidence="3 4">
    <name type="scientific">Mucor velutinosus</name>
    <dbReference type="NCBI Taxonomy" id="708070"/>
    <lineage>
        <taxon>Eukaryota</taxon>
        <taxon>Fungi</taxon>
        <taxon>Fungi incertae sedis</taxon>
        <taxon>Mucoromycota</taxon>
        <taxon>Mucoromycotina</taxon>
        <taxon>Mucoromycetes</taxon>
        <taxon>Mucorales</taxon>
        <taxon>Mucorineae</taxon>
        <taxon>Mucoraceae</taxon>
        <taxon>Mucor</taxon>
    </lineage>
</organism>
<dbReference type="RefSeq" id="XP_064682613.1">
    <property type="nucleotide sequence ID" value="XM_064830111.1"/>
</dbReference>
<accession>A0AAN7I150</accession>
<protein>
    <submittedName>
        <fullName evidence="3">Uncharacterized protein</fullName>
    </submittedName>
</protein>
<dbReference type="EMBL" id="JASEJX010000014">
    <property type="protein sequence ID" value="KAK4515947.1"/>
    <property type="molecule type" value="Genomic_DNA"/>
</dbReference>
<dbReference type="InterPro" id="IPR036867">
    <property type="entry name" value="R3H_dom_sf"/>
</dbReference>
<dbReference type="PANTHER" id="PTHR15092">
    <property type="entry name" value="POLY A -SPECIFIC RIBONUCLEASE/TARGET OF EGR1, MEMBER 1"/>
    <property type="match status" value="1"/>
</dbReference>
<dbReference type="SUPFAM" id="SSF82708">
    <property type="entry name" value="R3H domain"/>
    <property type="match status" value="1"/>
</dbReference>
<dbReference type="Pfam" id="PF04857">
    <property type="entry name" value="CAF1"/>
    <property type="match status" value="1"/>
</dbReference>
<dbReference type="InterPro" id="IPR006941">
    <property type="entry name" value="RNase_CAF1"/>
</dbReference>
<dbReference type="PANTHER" id="PTHR15092:SF22">
    <property type="entry name" value="POLY(A)-SPECIFIC RIBONUCLEASE PNLDC1"/>
    <property type="match status" value="1"/>
</dbReference>
<keyword evidence="4" id="KW-1185">Reference proteome</keyword>
<dbReference type="Gene3D" id="3.30.1370.50">
    <property type="entry name" value="R3H-like domain"/>
    <property type="match status" value="1"/>
</dbReference>
<dbReference type="GO" id="GO:0000175">
    <property type="term" value="F:3'-5'-RNA exonuclease activity"/>
    <property type="evidence" value="ECO:0007669"/>
    <property type="project" value="TreeGrafter"/>
</dbReference>
<evidence type="ECO:0000256" key="1">
    <source>
        <dbReference type="ARBA" id="ARBA00008372"/>
    </source>
</evidence>
<sequence length="568" mass="65471">MEISRHQFLQKLPEVEKAIKECDFMAIDTELSGLHRPPTSVRLYSMADRYQEYKEATERFLIIQFGLCTFTWDEPSGRYIAKPFNFYIFPTSTSGQIQANRVFMTQAQAFDFLTKQSFDFNKWVYQGIPYLTVAEEEAFVAASSKKMADNMPDIPIDDKERDFVNEAKQKINDWIHADKTAEDDGVNITARNAYQRRLIYQEARKFEGLTAIGMQGFIRVVRLSEKQAKDRQKEKQDRFEKDRAAAVGFRKVIDLISQSGKTMVGHNMLLDICHVVGQFAEPLPETLPEFKALAHRLFPKMVDTKYMCTAEPELNAIFGSGTALETLRFETKKEQFKNPHIDMHSEFPRYLTEMAHEAGYDAFMTGVVFLKLVAYLDKTRNPDKYATIEAERLAEAEAKEEERQREMQPKVDADGWEISEDEDQDNDDDNWNLQQDEVYNYGSVRIDLTNKDGKMDNVLNAIYNKTALVRTAFDCLDFQVPEIISNQSNTILVKYSPGTPFDMATAEPLFYDYGKFIIEPNDACSSFVIFEKYRKDPATIQVDNDAFTIVPIAEYLKHRQIPSSDTVI</sequence>
<reference evidence="3 4" key="1">
    <citation type="submission" date="2022-11" db="EMBL/GenBank/DDBJ databases">
        <title>Mucor velutinosus strain NIH1002 WGS.</title>
        <authorList>
            <person name="Subramanian P."/>
            <person name="Mullikin J.C."/>
            <person name="Segre J.A."/>
            <person name="Zelazny A.M."/>
        </authorList>
    </citation>
    <scope>NUCLEOTIDE SEQUENCE [LARGE SCALE GENOMIC DNA]</scope>
    <source>
        <strain evidence="3 4">NIH1002</strain>
    </source>
</reference>
<dbReference type="AlphaFoldDB" id="A0AAN7I150"/>
<dbReference type="InterPro" id="IPR051181">
    <property type="entry name" value="CAF1_poly(A)_ribonucleases"/>
</dbReference>
<gene>
    <name evidence="3" type="ORF">ATC70_010907</name>
</gene>
<proteinExistence type="inferred from homology"/>
<dbReference type="Gene3D" id="3.30.420.10">
    <property type="entry name" value="Ribonuclease H-like superfamily/Ribonuclease H"/>
    <property type="match status" value="1"/>
</dbReference>
<comment type="similarity">
    <text evidence="1">Belongs to the CAF1 family.</text>
</comment>
<dbReference type="GeneID" id="89954593"/>
<comment type="caution">
    <text evidence="3">The sequence shown here is derived from an EMBL/GenBank/DDBJ whole genome shotgun (WGS) entry which is preliminary data.</text>
</comment>
<dbReference type="Proteomes" id="UP001304243">
    <property type="component" value="Unassembled WGS sequence"/>
</dbReference>
<feature type="region of interest" description="Disordered" evidence="2">
    <location>
        <begin position="397"/>
        <end position="432"/>
    </location>
</feature>